<evidence type="ECO:0000259" key="2">
    <source>
        <dbReference type="Pfam" id="PF12937"/>
    </source>
</evidence>
<dbReference type="InterPro" id="IPR001810">
    <property type="entry name" value="F-box_dom"/>
</dbReference>
<evidence type="ECO:0000313" key="4">
    <source>
        <dbReference type="Proteomes" id="UP000813824"/>
    </source>
</evidence>
<protein>
    <recommendedName>
        <fullName evidence="2">F-box domain-containing protein</fullName>
    </recommendedName>
</protein>
<accession>A0A8K0UFT7</accession>
<dbReference type="EMBL" id="JAEVFJ010000060">
    <property type="protein sequence ID" value="KAH8078063.1"/>
    <property type="molecule type" value="Genomic_DNA"/>
</dbReference>
<keyword evidence="4" id="KW-1185">Reference proteome</keyword>
<comment type="caution">
    <text evidence="3">The sequence shown here is derived from an EMBL/GenBank/DDBJ whole genome shotgun (WGS) entry which is preliminary data.</text>
</comment>
<dbReference type="AlphaFoldDB" id="A0A8K0UFT7"/>
<name>A0A8K0UFT7_9AGAR</name>
<organism evidence="3 4">
    <name type="scientific">Cristinia sonorae</name>
    <dbReference type="NCBI Taxonomy" id="1940300"/>
    <lineage>
        <taxon>Eukaryota</taxon>
        <taxon>Fungi</taxon>
        <taxon>Dikarya</taxon>
        <taxon>Basidiomycota</taxon>
        <taxon>Agaricomycotina</taxon>
        <taxon>Agaricomycetes</taxon>
        <taxon>Agaricomycetidae</taxon>
        <taxon>Agaricales</taxon>
        <taxon>Pleurotineae</taxon>
        <taxon>Stephanosporaceae</taxon>
        <taxon>Cristinia</taxon>
    </lineage>
</organism>
<sequence>MAPTLRPRRVVENTSAAPRGRRTAPQIESTTTNAAPPIHRIPAEILSEIFQYCQHEPLELQLVNGKPSKVSTFSQGWIREVTHVCQQWRQVALNTPSLWSNICITEGNRNPDSVRVRIARSKNLPLDLHVSTWDPHIVSISLDVLSRVRTLALGLPYVMHQLIFLPPSAPLLTSLGITVLIDLSGARTPPITEQAFFERCATPNLKQLALYYYSINWSQVMFPPTLTHLTIAHVVRSTLTVAIPRTVHILTALPLLKFLRLENTFSANDVFNRAADPASPLPHLEYVFLSGNTYPCLHFLSQVTYPLSAKVYLKSHDIEVLLILRSLVSPMQSVLGMSGRVVDGIAISPTQISFHTQDPAATASEPLEPETQLIPALEIPGSQCFFTWDISPVSFDEEFHFDRLISRLPLQGVSYFHVVGGVYKKERRDYWIQLLRVMPNIKTFAFRSGGAGGDTVPAVPGILALLNHLDEGASLMPQLRNIELDGILLRRSRKVNPVKELSAVLDSRRGVEGGAVEKVVLQKCVGVHRGDVELLRRSVEVEWDGFQL</sequence>
<dbReference type="SUPFAM" id="SSF52058">
    <property type="entry name" value="L domain-like"/>
    <property type="match status" value="1"/>
</dbReference>
<evidence type="ECO:0000313" key="3">
    <source>
        <dbReference type="EMBL" id="KAH8078063.1"/>
    </source>
</evidence>
<dbReference type="OrthoDB" id="3051796at2759"/>
<dbReference type="Gene3D" id="1.20.1280.50">
    <property type="match status" value="1"/>
</dbReference>
<dbReference type="Proteomes" id="UP000813824">
    <property type="component" value="Unassembled WGS sequence"/>
</dbReference>
<feature type="domain" description="F-box" evidence="2">
    <location>
        <begin position="39"/>
        <end position="104"/>
    </location>
</feature>
<proteinExistence type="predicted"/>
<gene>
    <name evidence="3" type="ORF">BXZ70DRAFT_690189</name>
</gene>
<evidence type="ECO:0000256" key="1">
    <source>
        <dbReference type="SAM" id="MobiDB-lite"/>
    </source>
</evidence>
<dbReference type="Pfam" id="PF12937">
    <property type="entry name" value="F-box-like"/>
    <property type="match status" value="1"/>
</dbReference>
<feature type="region of interest" description="Disordered" evidence="1">
    <location>
        <begin position="1"/>
        <end position="36"/>
    </location>
</feature>
<reference evidence="3" key="1">
    <citation type="journal article" date="2021" name="New Phytol.">
        <title>Evolutionary innovations through gain and loss of genes in the ectomycorrhizal Boletales.</title>
        <authorList>
            <person name="Wu G."/>
            <person name="Miyauchi S."/>
            <person name="Morin E."/>
            <person name="Kuo A."/>
            <person name="Drula E."/>
            <person name="Varga T."/>
            <person name="Kohler A."/>
            <person name="Feng B."/>
            <person name="Cao Y."/>
            <person name="Lipzen A."/>
            <person name="Daum C."/>
            <person name="Hundley H."/>
            <person name="Pangilinan J."/>
            <person name="Johnson J."/>
            <person name="Barry K."/>
            <person name="LaButti K."/>
            <person name="Ng V."/>
            <person name="Ahrendt S."/>
            <person name="Min B."/>
            <person name="Choi I.G."/>
            <person name="Park H."/>
            <person name="Plett J.M."/>
            <person name="Magnuson J."/>
            <person name="Spatafora J.W."/>
            <person name="Nagy L.G."/>
            <person name="Henrissat B."/>
            <person name="Grigoriev I.V."/>
            <person name="Yang Z.L."/>
            <person name="Xu J."/>
            <person name="Martin F.M."/>
        </authorList>
    </citation>
    <scope>NUCLEOTIDE SEQUENCE</scope>
    <source>
        <strain evidence="3">KKN 215</strain>
    </source>
</reference>